<evidence type="ECO:0000256" key="2">
    <source>
        <dbReference type="ARBA" id="ARBA00008936"/>
    </source>
</evidence>
<dbReference type="GO" id="GO:0016787">
    <property type="term" value="F:hydrolase activity"/>
    <property type="evidence" value="ECO:0007669"/>
    <property type="project" value="UniProtKB-KW"/>
</dbReference>
<evidence type="ECO:0000256" key="9">
    <source>
        <dbReference type="ARBA" id="ARBA00023136"/>
    </source>
</evidence>
<comment type="function">
    <text evidence="17">Produces ATP from ADP in the presence of a proton gradient across the membrane. The alpha chain is a regulatory subunit.</text>
</comment>
<feature type="domain" description="ATPase F1/V1/A1 complex alpha/beta subunit N-terminal" evidence="20">
    <location>
        <begin position="28"/>
        <end position="92"/>
    </location>
</feature>
<keyword evidence="17" id="KW-1003">Cell membrane</keyword>
<evidence type="ECO:0000256" key="7">
    <source>
        <dbReference type="ARBA" id="ARBA00022967"/>
    </source>
</evidence>
<dbReference type="SUPFAM" id="SSF50615">
    <property type="entry name" value="N-terminal domain of alpha and beta subunits of F1 ATP synthase"/>
    <property type="match status" value="1"/>
</dbReference>
<keyword evidence="21" id="KW-0378">Hydrolase</keyword>
<evidence type="ECO:0000256" key="10">
    <source>
        <dbReference type="ARBA" id="ARBA00023196"/>
    </source>
</evidence>
<dbReference type="Proteomes" id="UP000253077">
    <property type="component" value="Unassembled WGS sequence"/>
</dbReference>
<dbReference type="NCBIfam" id="NF009884">
    <property type="entry name" value="PRK13343.1"/>
    <property type="match status" value="1"/>
</dbReference>
<evidence type="ECO:0000313" key="21">
    <source>
        <dbReference type="EMBL" id="RCJ01319.1"/>
    </source>
</evidence>
<evidence type="ECO:0000256" key="8">
    <source>
        <dbReference type="ARBA" id="ARBA00023065"/>
    </source>
</evidence>
<evidence type="ECO:0000256" key="3">
    <source>
        <dbReference type="ARBA" id="ARBA00012473"/>
    </source>
</evidence>
<evidence type="ECO:0000256" key="14">
    <source>
        <dbReference type="ARBA" id="ARBA00069868"/>
    </source>
</evidence>
<dbReference type="Gene3D" id="1.20.150.20">
    <property type="entry name" value="ATP synthase alpha/beta chain, C-terminal domain"/>
    <property type="match status" value="1"/>
</dbReference>
<dbReference type="SUPFAM" id="SSF52540">
    <property type="entry name" value="P-loop containing nucleoside triphosphate hydrolases"/>
    <property type="match status" value="1"/>
</dbReference>
<evidence type="ECO:0000256" key="1">
    <source>
        <dbReference type="ARBA" id="ARBA00004202"/>
    </source>
</evidence>
<dbReference type="GO" id="GO:0043531">
    <property type="term" value="F:ADP binding"/>
    <property type="evidence" value="ECO:0007669"/>
    <property type="project" value="TreeGrafter"/>
</dbReference>
<feature type="domain" description="ATPase F1/V1/A1 complex alpha/beta subunit nucleotide-binding" evidence="18">
    <location>
        <begin position="150"/>
        <end position="365"/>
    </location>
</feature>
<dbReference type="PROSITE" id="PS00152">
    <property type="entry name" value="ATPASE_ALPHA_BETA"/>
    <property type="match status" value="1"/>
</dbReference>
<gene>
    <name evidence="17 21" type="primary">atpA</name>
    <name evidence="21" type="ORF">DSQ42_00715</name>
</gene>
<reference evidence="21 22" key="1">
    <citation type="submission" date="2018-07" db="EMBL/GenBank/DDBJ databases">
        <title>Ureaplasma urealyticum 1000 the multidrug-resistant clinical isolate obtained from scrapings of the urogenital tract of a woman with inflammatory diseases of the reproductive organs.</title>
        <authorList>
            <person name="Kolesnikova E.A."/>
            <person name="Alekseeva A.E."/>
            <person name="Brusnigina N.F."/>
            <person name="Makhova M.A."/>
        </authorList>
    </citation>
    <scope>NUCLEOTIDE SEQUENCE [LARGE SCALE GENOMIC DNA]</scope>
    <source>
        <strain evidence="21 22">1000</strain>
    </source>
</reference>
<sequence>MTDNKNHSLISDIKSQIKKFSEKALTLEVGNVISLGDGIVLVDGLDNVMLNEIVRFENGVEGMALNLEEDAVGVVLLGDYSNIKEGDRVYRTKKIVEVPVGDIMLGRVVDALGKAVDNKGNIVANKFSVIEKIAPGVMDRKSVHQPLETGILSIDAMFPIGKGQRELIIGDRQTGKTTIAIDAIINQKGRNVNCVYVAIGQKNSTIANVVRDLEAHGAMEYTTVVTANASELPALQYIAPFTGVTIAEEWMHQGKDVLIVYDDLSKHAIAYRTLSLLFRRPPGREAYPGDVFYLHSRLLERACKLKDELGAGSITALPIIETQAGDISAYIPTNVISITDGQIFMMTSLFNAGQRPAIDAGQSVSRVGSAAQIKSVKQTGASLKLELANYRELEAFSQFGSDLDDETKRILKLGKAVMAVIKQEPNKPYNQTDEAIILFTVKEKLIPQVPVERIQDFKEYLLNYFKGTKLRADLEEKKAFDKENTPAFKCAIQKAINNFLNNSQDFKPCDELEQTAYDKFFNENEPIVVVNENEFFDEQINSLPTFESIHPVQIEEKVQELAEPREVFEVNKIEKEHLFEEVEPEKIICEHHQFEITEDQEEVDGQEVLEDENHEYAIYEVVEQNDTIENCKEANDEAEIQVPVAEVVQDEEILNERENRNWVFSDSAVSEVEKQTIMISISPNESEQLFDNGRSVVFFKVAPKYPVEKVLVYVTSPIQKVIGEFDLLKIDVNSVNSSWNKYRSSSVISSRKEYLEYFSSHKEAHALLASKVYKYRRPKDLASFNMKKGPSGFTYLK</sequence>
<keyword evidence="10 17" id="KW-0139">CF(1)</keyword>
<dbReference type="GO" id="GO:0005524">
    <property type="term" value="F:ATP binding"/>
    <property type="evidence" value="ECO:0007669"/>
    <property type="project" value="UniProtKB-UniRule"/>
</dbReference>
<dbReference type="RefSeq" id="WP_114119886.1">
    <property type="nucleotide sequence ID" value="NZ_QOKT01000006.1"/>
</dbReference>
<keyword evidence="17" id="KW-0375">Hydrogen ion transport</keyword>
<dbReference type="CDD" id="cd01132">
    <property type="entry name" value="F1-ATPase_alpha_CD"/>
    <property type="match status" value="1"/>
</dbReference>
<comment type="catalytic activity">
    <reaction evidence="12 17">
        <text>ATP + H2O + 4 H(+)(in) = ADP + phosphate + 5 H(+)(out)</text>
        <dbReference type="Rhea" id="RHEA:57720"/>
        <dbReference type="ChEBI" id="CHEBI:15377"/>
        <dbReference type="ChEBI" id="CHEBI:15378"/>
        <dbReference type="ChEBI" id="CHEBI:30616"/>
        <dbReference type="ChEBI" id="CHEBI:43474"/>
        <dbReference type="ChEBI" id="CHEBI:456216"/>
        <dbReference type="EC" id="7.1.2.2"/>
    </reaction>
</comment>
<dbReference type="PANTHER" id="PTHR48082">
    <property type="entry name" value="ATP SYNTHASE SUBUNIT ALPHA, MITOCHONDRIAL"/>
    <property type="match status" value="1"/>
</dbReference>
<evidence type="ECO:0000313" key="22">
    <source>
        <dbReference type="Proteomes" id="UP000253077"/>
    </source>
</evidence>
<evidence type="ECO:0000256" key="13">
    <source>
        <dbReference type="ARBA" id="ARBA00065879"/>
    </source>
</evidence>
<dbReference type="InterPro" id="IPR020003">
    <property type="entry name" value="ATPase_a/bsu_AS"/>
</dbReference>
<evidence type="ECO:0000256" key="11">
    <source>
        <dbReference type="ARBA" id="ARBA00023310"/>
    </source>
</evidence>
<dbReference type="InterPro" id="IPR027417">
    <property type="entry name" value="P-loop_NTPase"/>
</dbReference>
<keyword evidence="4 17" id="KW-0813">Transport</keyword>
<dbReference type="NCBIfam" id="TIGR00962">
    <property type="entry name" value="atpA"/>
    <property type="match status" value="1"/>
</dbReference>
<dbReference type="InterPro" id="IPR004100">
    <property type="entry name" value="ATPase_F1/V1/A1_a/bsu_N"/>
</dbReference>
<comment type="similarity">
    <text evidence="2 17">Belongs to the ATPase alpha/beta chains family.</text>
</comment>
<dbReference type="EC" id="7.1.2.2" evidence="3 17"/>
<dbReference type="InterPro" id="IPR000194">
    <property type="entry name" value="ATPase_F1/V1/A1_a/bsu_nucl-bd"/>
</dbReference>
<proteinExistence type="inferred from homology"/>
<dbReference type="InterPro" id="IPR033732">
    <property type="entry name" value="ATP_synth_F1_a_nt-bd_dom"/>
</dbReference>
<dbReference type="SUPFAM" id="SSF47917">
    <property type="entry name" value="C-terminal domain of alpha and beta subunits of F1 ATP synthase"/>
    <property type="match status" value="1"/>
</dbReference>
<dbReference type="Pfam" id="PF00306">
    <property type="entry name" value="ATP-synt_ab_C"/>
    <property type="match status" value="1"/>
</dbReference>
<keyword evidence="7 17" id="KW-1278">Translocase</keyword>
<evidence type="ECO:0000259" key="20">
    <source>
        <dbReference type="Pfam" id="PF02874"/>
    </source>
</evidence>
<dbReference type="InterPro" id="IPR038376">
    <property type="entry name" value="ATP_synth_asu_C_sf"/>
</dbReference>
<dbReference type="FunFam" id="3.40.50.300:FF:000002">
    <property type="entry name" value="ATP synthase subunit alpha"/>
    <property type="match status" value="1"/>
</dbReference>
<dbReference type="GO" id="GO:0045259">
    <property type="term" value="C:proton-transporting ATP synthase complex"/>
    <property type="evidence" value="ECO:0007669"/>
    <property type="project" value="UniProtKB-KW"/>
</dbReference>
<keyword evidence="5 17" id="KW-0547">Nucleotide-binding</keyword>
<evidence type="ECO:0000256" key="12">
    <source>
        <dbReference type="ARBA" id="ARBA00048383"/>
    </source>
</evidence>
<dbReference type="PANTHER" id="PTHR48082:SF2">
    <property type="entry name" value="ATP SYNTHASE SUBUNIT ALPHA, MITOCHONDRIAL"/>
    <property type="match status" value="1"/>
</dbReference>
<evidence type="ECO:0000256" key="15">
    <source>
        <dbReference type="ARBA" id="ARBA00076569"/>
    </source>
</evidence>
<dbReference type="EMBL" id="QOKT01000006">
    <property type="protein sequence ID" value="RCJ01319.1"/>
    <property type="molecule type" value="Genomic_DNA"/>
</dbReference>
<evidence type="ECO:0000256" key="6">
    <source>
        <dbReference type="ARBA" id="ARBA00022840"/>
    </source>
</evidence>
<keyword evidence="8 17" id="KW-0406">Ion transport</keyword>
<evidence type="ECO:0000256" key="4">
    <source>
        <dbReference type="ARBA" id="ARBA00022448"/>
    </source>
</evidence>
<dbReference type="InterPro" id="IPR005294">
    <property type="entry name" value="ATP_synth_F1_asu"/>
</dbReference>
<dbReference type="GO" id="GO:0046933">
    <property type="term" value="F:proton-transporting ATP synthase activity, rotational mechanism"/>
    <property type="evidence" value="ECO:0007669"/>
    <property type="project" value="UniProtKB-UniRule"/>
</dbReference>
<dbReference type="HAMAP" id="MF_01346">
    <property type="entry name" value="ATP_synth_alpha_bact"/>
    <property type="match status" value="1"/>
</dbReference>
<dbReference type="Gene3D" id="3.40.50.300">
    <property type="entry name" value="P-loop containing nucleotide triphosphate hydrolases"/>
    <property type="match status" value="1"/>
</dbReference>
<dbReference type="GO" id="GO:0005886">
    <property type="term" value="C:plasma membrane"/>
    <property type="evidence" value="ECO:0007669"/>
    <property type="project" value="UniProtKB-SubCell"/>
</dbReference>
<feature type="site" description="Required for activity" evidence="17">
    <location>
        <position position="363"/>
    </location>
</feature>
<keyword evidence="9 17" id="KW-0472">Membrane</keyword>
<dbReference type="InterPro" id="IPR000793">
    <property type="entry name" value="ATP_synth_asu_C"/>
</dbReference>
<keyword evidence="11 17" id="KW-0066">ATP synthesis</keyword>
<keyword evidence="6 17" id="KW-0067">ATP-binding</keyword>
<comment type="caution">
    <text evidence="21">The sequence shown here is derived from an EMBL/GenBank/DDBJ whole genome shotgun (WGS) entry which is preliminary data.</text>
</comment>
<name>A0AAX1QZC5_UREUR</name>
<dbReference type="AlphaFoldDB" id="A0AAX1QZC5"/>
<dbReference type="InterPro" id="IPR023366">
    <property type="entry name" value="ATP_synth_asu-like_sf"/>
</dbReference>
<dbReference type="CDD" id="cd18116">
    <property type="entry name" value="ATP-synt_F1_alpha_N"/>
    <property type="match status" value="1"/>
</dbReference>
<feature type="binding site" evidence="17">
    <location>
        <begin position="170"/>
        <end position="177"/>
    </location>
    <ligand>
        <name>ATP</name>
        <dbReference type="ChEBI" id="CHEBI:30616"/>
    </ligand>
</feature>
<evidence type="ECO:0000256" key="16">
    <source>
        <dbReference type="ARBA" id="ARBA00080980"/>
    </source>
</evidence>
<dbReference type="Gene3D" id="2.40.30.20">
    <property type="match status" value="1"/>
</dbReference>
<dbReference type="Pfam" id="PF00006">
    <property type="entry name" value="ATP-synt_ab"/>
    <property type="match status" value="1"/>
</dbReference>
<dbReference type="CDD" id="cd18113">
    <property type="entry name" value="ATP-synt_F1_alpha_C"/>
    <property type="match status" value="1"/>
</dbReference>
<evidence type="ECO:0000259" key="19">
    <source>
        <dbReference type="Pfam" id="PF00306"/>
    </source>
</evidence>
<organism evidence="21 22">
    <name type="scientific">Ureaplasma urealyticum</name>
    <name type="common">Ureaplasma urealyticum biotype 2</name>
    <dbReference type="NCBI Taxonomy" id="2130"/>
    <lineage>
        <taxon>Bacteria</taxon>
        <taxon>Bacillati</taxon>
        <taxon>Mycoplasmatota</taxon>
        <taxon>Mycoplasmoidales</taxon>
        <taxon>Mycoplasmoidaceae</taxon>
        <taxon>Ureaplasma</taxon>
    </lineage>
</organism>
<feature type="domain" description="ATP synthase alpha subunit C-terminal" evidence="19">
    <location>
        <begin position="372"/>
        <end position="494"/>
    </location>
</feature>
<evidence type="ECO:0000259" key="18">
    <source>
        <dbReference type="Pfam" id="PF00006"/>
    </source>
</evidence>
<protein>
    <recommendedName>
        <fullName evidence="14 17">ATP synthase subunit alpha</fullName>
        <ecNumber evidence="3 17">7.1.2.2</ecNumber>
    </recommendedName>
    <alternativeName>
        <fullName evidence="15 17">ATP synthase F1 sector subunit alpha</fullName>
    </alternativeName>
    <alternativeName>
        <fullName evidence="16 17">F-ATPase subunit alpha</fullName>
    </alternativeName>
</protein>
<evidence type="ECO:0000256" key="5">
    <source>
        <dbReference type="ARBA" id="ARBA00022741"/>
    </source>
</evidence>
<accession>A0AAX1QZC5</accession>
<evidence type="ECO:0000256" key="17">
    <source>
        <dbReference type="HAMAP-Rule" id="MF_01346"/>
    </source>
</evidence>
<dbReference type="Gene3D" id="2.30.130.30">
    <property type="entry name" value="Hypothetical protein"/>
    <property type="match status" value="1"/>
</dbReference>
<comment type="subcellular location">
    <subcellularLocation>
        <location evidence="1 17">Cell membrane</location>
        <topology evidence="1 17">Peripheral membrane protein</topology>
    </subcellularLocation>
</comment>
<dbReference type="Pfam" id="PF02874">
    <property type="entry name" value="ATP-synt_ab_N"/>
    <property type="match status" value="1"/>
</dbReference>
<dbReference type="InterPro" id="IPR036121">
    <property type="entry name" value="ATPase_F1/V1/A1_a/bsu_N_sf"/>
</dbReference>
<comment type="subunit">
    <text evidence="13">F-type ATPases have 2 components, CF(1) - the catalytic core - and CF(0) - the membrane proton channel. CF(1) has five subunits: alpha(3), beta(3), gamma(1), delta(1), epsilon(1). CF(0) has three main subunits: a(1), b(2) and c(9-12). The alpha and beta chains form an alternating ring which encloses part of the gamma chain. CF(1) is attached to CF(0) by a central stalk formed by the gamma and epsilon chains, while a peripheral stalk is formed by the delta and b chains.</text>
</comment>